<protein>
    <recommendedName>
        <fullName evidence="1">DUF4470 domain-containing protein</fullName>
    </recommendedName>
</protein>
<name>A0A8H7NTF1_9APHY</name>
<dbReference type="Pfam" id="PF14737">
    <property type="entry name" value="DUF4470"/>
    <property type="match status" value="1"/>
</dbReference>
<dbReference type="InterPro" id="IPR027974">
    <property type="entry name" value="DUF4470"/>
</dbReference>
<dbReference type="Proteomes" id="UP000639403">
    <property type="component" value="Unassembled WGS sequence"/>
</dbReference>
<evidence type="ECO:0000313" key="3">
    <source>
        <dbReference type="Proteomes" id="UP000639403"/>
    </source>
</evidence>
<accession>A0A8H7NTF1</accession>
<evidence type="ECO:0000313" key="2">
    <source>
        <dbReference type="EMBL" id="KAF9802221.1"/>
    </source>
</evidence>
<dbReference type="EMBL" id="JADOXO010000592">
    <property type="protein sequence ID" value="KAF9802221.1"/>
    <property type="molecule type" value="Genomic_DNA"/>
</dbReference>
<sequence>MSHPLYWPGRVHFYPIGNTSAVDLLRDTPPDADAHLLLLGCGDPRNVLYSIYTDRNPGARVLDFTCCDIEPAVIARNILLLTMIADRGPCAGAIWNILLVEQLEKLIAHSSSIEKWSTSVYGPFIKISSRYTLMEVRRHWVLYRDVHHLSSSRMVDIRKAFTEKMTRSTGIGINFSSARSASPLMLEAAQTISAQFNQFWATGVTHTDQADIAAATFINPTFVYSLAGEGCAVHYGTDPLIPFHFAPIFGNAHALTEYSIDGLVRVAKDEFIAWCFTYQAAISSTVPPVIRYFLGEATAVCRALNEFSTSGTVLTDIPVAQWNTELIHLEETEYAGGGCAPSTFHVIDTSNLVDHLGLLNVLVSTIPLLVAAHGVLYTETLIADRLISDKPDPAKAFTDSLYADVTLLGLLLNLHPVGYVSGFTSRCNTSERLLRRAAGGGQTQSYQPVTWKYPPLSSSNTVDSGNMALVFDSLQLPIFLYNMYQRMYEREDAATFWRLNKKPPHDAAADSNLIHYTRESFVLLLKLIQQRIAPPDTIWLERIILVVPRDCIAAIEPSLVDIGTPILQCDIWRKCFHNLFSSVHAAFGKLVIRGSPMDPQITLVRDSPIPDTSSPLVLSFIAPSSLLRVEPMRDVRICVSVRSTAINAKLIPKLGLMLTVFSAPLLDTSAVHILPWNGKNTRSSFDPWTTRASIEDSRRVTVTLDRNRHSILNLSRKVEVVGENTCCLFKRGDMPTISQTSPNAMKLSLGEFVREVVFPIPIVSTNNRLRLARRSSYIEVRLTATFPNTR</sequence>
<evidence type="ECO:0000259" key="1">
    <source>
        <dbReference type="Pfam" id="PF14737"/>
    </source>
</evidence>
<proteinExistence type="predicted"/>
<feature type="domain" description="DUF4470" evidence="1">
    <location>
        <begin position="15"/>
        <end position="87"/>
    </location>
</feature>
<gene>
    <name evidence="2" type="ORF">IEO21_09934</name>
</gene>
<reference evidence="2" key="1">
    <citation type="submission" date="2020-11" db="EMBL/GenBank/DDBJ databases">
        <authorList>
            <person name="Koelle M."/>
            <person name="Horta M.A.C."/>
            <person name="Nowrousian M."/>
            <person name="Ohm R.A."/>
            <person name="Benz P."/>
            <person name="Pilgard A."/>
        </authorList>
    </citation>
    <scope>NUCLEOTIDE SEQUENCE</scope>
    <source>
        <strain evidence="2">FPRL280</strain>
    </source>
</reference>
<reference evidence="2" key="2">
    <citation type="journal article" name="Front. Microbiol.">
        <title>Degradative Capacity of Two Strains of Rhodonia placenta: From Phenotype to Genotype.</title>
        <authorList>
            <person name="Kolle M."/>
            <person name="Horta M.A.C."/>
            <person name="Nowrousian M."/>
            <person name="Ohm R.A."/>
            <person name="Benz J.P."/>
            <person name="Pilgard A."/>
        </authorList>
    </citation>
    <scope>NUCLEOTIDE SEQUENCE</scope>
    <source>
        <strain evidence="2">FPRL280</strain>
    </source>
</reference>
<organism evidence="2 3">
    <name type="scientific">Rhodonia placenta</name>
    <dbReference type="NCBI Taxonomy" id="104341"/>
    <lineage>
        <taxon>Eukaryota</taxon>
        <taxon>Fungi</taxon>
        <taxon>Dikarya</taxon>
        <taxon>Basidiomycota</taxon>
        <taxon>Agaricomycotina</taxon>
        <taxon>Agaricomycetes</taxon>
        <taxon>Polyporales</taxon>
        <taxon>Adustoporiaceae</taxon>
        <taxon>Rhodonia</taxon>
    </lineage>
</organism>
<comment type="caution">
    <text evidence="2">The sequence shown here is derived from an EMBL/GenBank/DDBJ whole genome shotgun (WGS) entry which is preliminary data.</text>
</comment>
<dbReference type="AlphaFoldDB" id="A0A8H7NTF1"/>